<accession>A0A7J9ANB5</accession>
<evidence type="ECO:0000313" key="2">
    <source>
        <dbReference type="Proteomes" id="UP000593574"/>
    </source>
</evidence>
<gene>
    <name evidence="1" type="ORF">Golax_022167</name>
</gene>
<dbReference type="EMBL" id="JABEZV010000011">
    <property type="protein sequence ID" value="MBA0725596.1"/>
    <property type="molecule type" value="Genomic_DNA"/>
</dbReference>
<dbReference type="Proteomes" id="UP000593574">
    <property type="component" value="Unassembled WGS sequence"/>
</dbReference>
<comment type="caution">
    <text evidence="1">The sequence shown here is derived from an EMBL/GenBank/DDBJ whole genome shotgun (WGS) entry which is preliminary data.</text>
</comment>
<reference evidence="1 2" key="1">
    <citation type="journal article" date="2019" name="Genome Biol. Evol.">
        <title>Insights into the evolution of the New World diploid cottons (Gossypium, subgenus Houzingenia) based on genome sequencing.</title>
        <authorList>
            <person name="Grover C.E."/>
            <person name="Arick M.A. 2nd"/>
            <person name="Thrash A."/>
            <person name="Conover J.L."/>
            <person name="Sanders W.S."/>
            <person name="Peterson D.G."/>
            <person name="Frelichowski J.E."/>
            <person name="Scheffler J.A."/>
            <person name="Scheffler B.E."/>
            <person name="Wendel J.F."/>
        </authorList>
    </citation>
    <scope>NUCLEOTIDE SEQUENCE [LARGE SCALE GENOMIC DNA]</scope>
    <source>
        <strain evidence="1">4</strain>
        <tissue evidence="1">Leaf</tissue>
    </source>
</reference>
<proteinExistence type="predicted"/>
<name>A0A7J9ANB5_9ROSI</name>
<dbReference type="AlphaFoldDB" id="A0A7J9ANB5"/>
<keyword evidence="2" id="KW-1185">Reference proteome</keyword>
<evidence type="ECO:0008006" key="3">
    <source>
        <dbReference type="Google" id="ProtNLM"/>
    </source>
</evidence>
<evidence type="ECO:0000313" key="1">
    <source>
        <dbReference type="EMBL" id="MBA0725596.1"/>
    </source>
</evidence>
<organism evidence="1 2">
    <name type="scientific">Gossypium laxum</name>
    <dbReference type="NCBI Taxonomy" id="34288"/>
    <lineage>
        <taxon>Eukaryota</taxon>
        <taxon>Viridiplantae</taxon>
        <taxon>Streptophyta</taxon>
        <taxon>Embryophyta</taxon>
        <taxon>Tracheophyta</taxon>
        <taxon>Spermatophyta</taxon>
        <taxon>Magnoliopsida</taxon>
        <taxon>eudicotyledons</taxon>
        <taxon>Gunneridae</taxon>
        <taxon>Pentapetalae</taxon>
        <taxon>rosids</taxon>
        <taxon>malvids</taxon>
        <taxon>Malvales</taxon>
        <taxon>Malvaceae</taxon>
        <taxon>Malvoideae</taxon>
        <taxon>Gossypium</taxon>
    </lineage>
</organism>
<feature type="non-terminal residue" evidence="1">
    <location>
        <position position="112"/>
    </location>
</feature>
<sequence>MFCFGCERMGHGLSNCTQLTPERKSKIIENPPYSLALKVESKLFGKESIKFNTLIKKVGAQCSYTGGEKLAQKSTVRVVGDNDEVGGHRKIGNCWEREMFVEEEGLLGLKEA</sequence>
<protein>
    <recommendedName>
        <fullName evidence="3">CCHC-type domain-containing protein</fullName>
    </recommendedName>
</protein>